<protein>
    <submittedName>
        <fullName evidence="1">Uncharacterized protein</fullName>
    </submittedName>
</protein>
<reference evidence="1" key="1">
    <citation type="submission" date="2023-05" db="EMBL/GenBank/DDBJ databases">
        <authorList>
            <consortium name="ELIXIR-Norway"/>
        </authorList>
    </citation>
    <scope>NUCLEOTIDE SEQUENCE</scope>
</reference>
<dbReference type="Proteomes" id="UP001162501">
    <property type="component" value="Chromosome 1"/>
</dbReference>
<gene>
    <name evidence="1" type="ORF">MRATA1EN22A_LOCUS1484</name>
</gene>
<reference evidence="1" key="2">
    <citation type="submission" date="2025-03" db="EMBL/GenBank/DDBJ databases">
        <authorList>
            <consortium name="ELIXIR-Norway"/>
            <consortium name="Elixir Norway"/>
        </authorList>
    </citation>
    <scope>NUCLEOTIDE SEQUENCE</scope>
</reference>
<dbReference type="EMBL" id="OX596085">
    <property type="protein sequence ID" value="CAM9361333.1"/>
    <property type="molecule type" value="Genomic_DNA"/>
</dbReference>
<accession>A0AC59Y498</accession>
<sequence>MGSQVPQLSPAAAAGPQPCPRPQASIQSGSTSPPPQAPAPRSRDSRQAPWPQHVRRAAKPRFITSESEGARPNQSRTGLTKARVQWREIDAGRRGGGAGGAQRDICLPDRTLPRALARGPRPLSSRGHALGGGHSSNFELRTRDSVPAKVSGGGDDGILYPPTASLPPRVDPGLLPLSLEAQGLLAVWQRLPQRPRPGSVGLRLAQWAARLRGGVAPGSGGRAGQAPNLYWGELLAVGARVDLGVGREAAQS</sequence>
<proteinExistence type="predicted"/>
<organism evidence="1 2">
    <name type="scientific">Rangifer tarandus platyrhynchus</name>
    <name type="common">Svalbard reindeer</name>
    <dbReference type="NCBI Taxonomy" id="3082113"/>
    <lineage>
        <taxon>Eukaryota</taxon>
        <taxon>Metazoa</taxon>
        <taxon>Chordata</taxon>
        <taxon>Craniata</taxon>
        <taxon>Vertebrata</taxon>
        <taxon>Euteleostomi</taxon>
        <taxon>Mammalia</taxon>
        <taxon>Eutheria</taxon>
        <taxon>Laurasiatheria</taxon>
        <taxon>Artiodactyla</taxon>
        <taxon>Ruminantia</taxon>
        <taxon>Pecora</taxon>
        <taxon>Cervidae</taxon>
        <taxon>Odocoileinae</taxon>
        <taxon>Rangifer</taxon>
    </lineage>
</organism>
<name>A0AC59Y498_RANTA</name>
<evidence type="ECO:0000313" key="2">
    <source>
        <dbReference type="Proteomes" id="UP001162501"/>
    </source>
</evidence>
<evidence type="ECO:0000313" key="1">
    <source>
        <dbReference type="EMBL" id="CAM9361333.1"/>
    </source>
</evidence>